<evidence type="ECO:0000313" key="2">
    <source>
        <dbReference type="EMBL" id="KAE9160182.1"/>
    </source>
</evidence>
<gene>
    <name evidence="2" type="ORF">PF002_g32677</name>
</gene>
<sequence length="50" mass="5366">MALEGLVSNTATTDQDWGGSDKAHGGTDSPRTIFKTKNLTPAYWQLPLSS</sequence>
<name>A0A6A3V7I7_9STRA</name>
<dbReference type="Proteomes" id="UP000440367">
    <property type="component" value="Unassembled WGS sequence"/>
</dbReference>
<proteinExistence type="predicted"/>
<accession>A0A6A3V7I7</accession>
<dbReference type="EMBL" id="QXGD01007832">
    <property type="protein sequence ID" value="KAE9160182.1"/>
    <property type="molecule type" value="Genomic_DNA"/>
</dbReference>
<organism evidence="2 3">
    <name type="scientific">Phytophthora fragariae</name>
    <dbReference type="NCBI Taxonomy" id="53985"/>
    <lineage>
        <taxon>Eukaryota</taxon>
        <taxon>Sar</taxon>
        <taxon>Stramenopiles</taxon>
        <taxon>Oomycota</taxon>
        <taxon>Peronosporomycetes</taxon>
        <taxon>Peronosporales</taxon>
        <taxon>Peronosporaceae</taxon>
        <taxon>Phytophthora</taxon>
    </lineage>
</organism>
<protein>
    <submittedName>
        <fullName evidence="2">Uncharacterized protein</fullName>
    </submittedName>
</protein>
<feature type="region of interest" description="Disordered" evidence="1">
    <location>
        <begin position="1"/>
        <end position="34"/>
    </location>
</feature>
<dbReference type="AlphaFoldDB" id="A0A6A3V7I7"/>
<reference evidence="2 3" key="1">
    <citation type="submission" date="2018-08" db="EMBL/GenBank/DDBJ databases">
        <title>Genomic investigation of the strawberry pathogen Phytophthora fragariae indicates pathogenicity is determined by transcriptional variation in three key races.</title>
        <authorList>
            <person name="Adams T.M."/>
            <person name="Armitage A.D."/>
            <person name="Sobczyk M.K."/>
            <person name="Bates H.J."/>
            <person name="Dunwell J.M."/>
            <person name="Nellist C.F."/>
            <person name="Harrison R.J."/>
        </authorList>
    </citation>
    <scope>NUCLEOTIDE SEQUENCE [LARGE SCALE GENOMIC DNA]</scope>
    <source>
        <strain evidence="2 3">BC-1</strain>
    </source>
</reference>
<evidence type="ECO:0000313" key="3">
    <source>
        <dbReference type="Proteomes" id="UP000440367"/>
    </source>
</evidence>
<feature type="non-terminal residue" evidence="2">
    <location>
        <position position="50"/>
    </location>
</feature>
<evidence type="ECO:0000256" key="1">
    <source>
        <dbReference type="SAM" id="MobiDB-lite"/>
    </source>
</evidence>
<comment type="caution">
    <text evidence="2">The sequence shown here is derived from an EMBL/GenBank/DDBJ whole genome shotgun (WGS) entry which is preliminary data.</text>
</comment>